<dbReference type="Proteomes" id="UP001179842">
    <property type="component" value="Chromosome"/>
</dbReference>
<evidence type="ECO:0000259" key="7">
    <source>
        <dbReference type="Pfam" id="PF02911"/>
    </source>
</evidence>
<dbReference type="SUPFAM" id="SSF50486">
    <property type="entry name" value="FMT C-terminal domain-like"/>
    <property type="match status" value="1"/>
</dbReference>
<dbReference type="PANTHER" id="PTHR11138">
    <property type="entry name" value="METHIONYL-TRNA FORMYLTRANSFERASE"/>
    <property type="match status" value="1"/>
</dbReference>
<name>A0ABY8LTZ4_9BACT</name>
<dbReference type="InterPro" id="IPR005793">
    <property type="entry name" value="Formyl_trans_C"/>
</dbReference>
<dbReference type="InterPro" id="IPR041711">
    <property type="entry name" value="Met-tRNA-FMT_N"/>
</dbReference>
<dbReference type="Gene3D" id="3.40.50.12230">
    <property type="match status" value="1"/>
</dbReference>
<keyword evidence="9" id="KW-1185">Reference proteome</keyword>
<sequence>MKILLAGTPEFSVPIFEQIIKNFNVVAIVSQPDRPANRGYKLEATPTKKLAQKYQIPIFQPNKISEIKDQLKELDYDIMVSAAFGQWVPDSILNIAKVASVNIHGSLLPLYRGAAPIQHAILNGDNKTGITLIYMVKEMDAGNMLAKAEIDILEEDTSKEIFQKLSILASENIVQWLNDLYQNKLIEEKQDSSLVKLAPKIDKSFAQIFESDKIVDAYRKIKALNDNPGAFFINKENKRIKLYRASLNFVKNALILKLKDGILYVYEYQYEGKKIVNVK</sequence>
<evidence type="ECO:0000256" key="5">
    <source>
        <dbReference type="HAMAP-Rule" id="MF_00182"/>
    </source>
</evidence>
<dbReference type="PANTHER" id="PTHR11138:SF5">
    <property type="entry name" value="METHIONYL-TRNA FORMYLTRANSFERASE, MITOCHONDRIAL"/>
    <property type="match status" value="1"/>
</dbReference>
<keyword evidence="4 5" id="KW-0648">Protein biosynthesis</keyword>
<dbReference type="EMBL" id="CP122979">
    <property type="protein sequence ID" value="WGI36714.1"/>
    <property type="molecule type" value="Genomic_DNA"/>
</dbReference>
<dbReference type="NCBIfam" id="TIGR00460">
    <property type="entry name" value="fmt"/>
    <property type="match status" value="1"/>
</dbReference>
<dbReference type="InterPro" id="IPR036477">
    <property type="entry name" value="Formyl_transf_N_sf"/>
</dbReference>
<dbReference type="RefSeq" id="WP_280102016.1">
    <property type="nucleotide sequence ID" value="NZ_CP122979.1"/>
</dbReference>
<feature type="binding site" evidence="5">
    <location>
        <begin position="106"/>
        <end position="109"/>
    </location>
    <ligand>
        <name>(6S)-5,6,7,8-tetrahydrofolate</name>
        <dbReference type="ChEBI" id="CHEBI:57453"/>
    </ligand>
</feature>
<evidence type="ECO:0000256" key="2">
    <source>
        <dbReference type="ARBA" id="ARBA00012261"/>
    </source>
</evidence>
<evidence type="ECO:0000313" key="9">
    <source>
        <dbReference type="Proteomes" id="UP001179842"/>
    </source>
</evidence>
<organism evidence="8 9">
    <name type="scientific">Mesomycoplasma lagogenitalium</name>
    <dbReference type="NCBI Taxonomy" id="171286"/>
    <lineage>
        <taxon>Bacteria</taxon>
        <taxon>Bacillati</taxon>
        <taxon>Mycoplasmatota</taxon>
        <taxon>Mycoplasmoidales</taxon>
        <taxon>Metamycoplasmataceae</taxon>
        <taxon>Mesomycoplasma</taxon>
    </lineage>
</organism>
<comment type="catalytic activity">
    <reaction evidence="5">
        <text>L-methionyl-tRNA(fMet) + (6R)-10-formyltetrahydrofolate = N-formyl-L-methionyl-tRNA(fMet) + (6S)-5,6,7,8-tetrahydrofolate + H(+)</text>
        <dbReference type="Rhea" id="RHEA:24380"/>
        <dbReference type="Rhea" id="RHEA-COMP:9952"/>
        <dbReference type="Rhea" id="RHEA-COMP:9953"/>
        <dbReference type="ChEBI" id="CHEBI:15378"/>
        <dbReference type="ChEBI" id="CHEBI:57453"/>
        <dbReference type="ChEBI" id="CHEBI:78530"/>
        <dbReference type="ChEBI" id="CHEBI:78844"/>
        <dbReference type="ChEBI" id="CHEBI:195366"/>
        <dbReference type="EC" id="2.1.2.9"/>
    </reaction>
</comment>
<reference evidence="8" key="1">
    <citation type="submission" date="2023-04" db="EMBL/GenBank/DDBJ databases">
        <title>Completed genome of Mycoplasma lagogenitalium type strain 12MS.</title>
        <authorList>
            <person name="Spergser J."/>
        </authorList>
    </citation>
    <scope>NUCLEOTIDE SEQUENCE</scope>
    <source>
        <strain evidence="8">12MS</strain>
    </source>
</reference>
<dbReference type="InterPro" id="IPR001555">
    <property type="entry name" value="GART_AS"/>
</dbReference>
<evidence type="ECO:0000313" key="8">
    <source>
        <dbReference type="EMBL" id="WGI36714.1"/>
    </source>
</evidence>
<comment type="function">
    <text evidence="5">Attaches a formyl group to the free amino group of methionyl-tRNA(fMet). The formyl group appears to play a dual role in the initiator identity of N-formylmethionyl-tRNA by promoting its recognition by IF2 and preventing the misappropriation of this tRNA by the elongation apparatus.</text>
</comment>
<dbReference type="Pfam" id="PF00551">
    <property type="entry name" value="Formyl_trans_N"/>
    <property type="match status" value="1"/>
</dbReference>
<dbReference type="EC" id="2.1.2.9" evidence="2 5"/>
<protein>
    <recommendedName>
        <fullName evidence="2 5">Methionyl-tRNA formyltransferase</fullName>
        <ecNumber evidence="2 5">2.1.2.9</ecNumber>
    </recommendedName>
</protein>
<feature type="domain" description="Formyl transferase C-terminal" evidence="7">
    <location>
        <begin position="200"/>
        <end position="278"/>
    </location>
</feature>
<gene>
    <name evidence="5 8" type="primary">fmt</name>
    <name evidence="8" type="ORF">QEG99_00290</name>
</gene>
<proteinExistence type="inferred from homology"/>
<dbReference type="GO" id="GO:0004479">
    <property type="term" value="F:methionyl-tRNA formyltransferase activity"/>
    <property type="evidence" value="ECO:0007669"/>
    <property type="project" value="UniProtKB-EC"/>
</dbReference>
<dbReference type="CDD" id="cd08646">
    <property type="entry name" value="FMT_core_Met-tRNA-FMT_N"/>
    <property type="match status" value="1"/>
</dbReference>
<feature type="domain" description="Formyl transferase N-terminal" evidence="6">
    <location>
        <begin position="3"/>
        <end position="175"/>
    </location>
</feature>
<evidence type="ECO:0000259" key="6">
    <source>
        <dbReference type="Pfam" id="PF00551"/>
    </source>
</evidence>
<dbReference type="InterPro" id="IPR002376">
    <property type="entry name" value="Formyl_transf_N"/>
</dbReference>
<dbReference type="InterPro" id="IPR005794">
    <property type="entry name" value="Fmt"/>
</dbReference>
<accession>A0ABY8LTZ4</accession>
<dbReference type="HAMAP" id="MF_00182">
    <property type="entry name" value="Formyl_trans"/>
    <property type="match status" value="1"/>
</dbReference>
<dbReference type="SUPFAM" id="SSF53328">
    <property type="entry name" value="Formyltransferase"/>
    <property type="match status" value="1"/>
</dbReference>
<dbReference type="Pfam" id="PF02911">
    <property type="entry name" value="Formyl_trans_C"/>
    <property type="match status" value="1"/>
</dbReference>
<dbReference type="PROSITE" id="PS00373">
    <property type="entry name" value="GART"/>
    <property type="match status" value="1"/>
</dbReference>
<evidence type="ECO:0000256" key="3">
    <source>
        <dbReference type="ARBA" id="ARBA00022679"/>
    </source>
</evidence>
<dbReference type="InterPro" id="IPR011034">
    <property type="entry name" value="Formyl_transferase-like_C_sf"/>
</dbReference>
<comment type="similarity">
    <text evidence="1 5">Belongs to the Fmt family.</text>
</comment>
<evidence type="ECO:0000256" key="4">
    <source>
        <dbReference type="ARBA" id="ARBA00022917"/>
    </source>
</evidence>
<keyword evidence="3 5" id="KW-0808">Transferase</keyword>
<evidence type="ECO:0000256" key="1">
    <source>
        <dbReference type="ARBA" id="ARBA00010699"/>
    </source>
</evidence>